<evidence type="ECO:0000313" key="1">
    <source>
        <dbReference type="EMBL" id="POS00716.1"/>
    </source>
</evidence>
<dbReference type="OrthoDB" id="1327407at2"/>
<sequence length="305" mass="36546">MKVQKANLTIESFRNMSLSMLEVLLDDDKTYQGVTKTIFLEKIESVFTFIKSKGNTKLNSFKGNCSTNCFTCNQNKKRNSGYLFVGNNSDFYIPLIFEEKNNEIIDIYICNSFNAKKVIEHYYYVNFNVFDDEKFNFKSTIEYLTINQKCTDAINEITSKKNEILSIDFLIYFTEKHNELFKSFNCSPANYKNYNEFWKIYGYFKNVINSLKYESLAKIACNEFYEIEKSNVEKLKKWDSNYRPKLYSNICLSMWDNHFELDKIDLIEYFEEFGYKIEFESFKYSYEFTRHIFKMDEILNNNYAE</sequence>
<evidence type="ECO:0000313" key="2">
    <source>
        <dbReference type="Proteomes" id="UP000237056"/>
    </source>
</evidence>
<keyword evidence="2" id="KW-1185">Reference proteome</keyword>
<reference evidence="1 2" key="1">
    <citation type="submission" date="2018-01" db="EMBL/GenBank/DDBJ databases">
        <title>Genomic Encyclopedia of Type Strains, Phase I: the one thousand microbial genomes (KMG-I) project.</title>
        <authorList>
            <person name="Goeker M."/>
        </authorList>
    </citation>
    <scope>NUCLEOTIDE SEQUENCE [LARGE SCALE GENOMIC DNA]</scope>
    <source>
        <strain evidence="1 2">DSM 17960</strain>
    </source>
</reference>
<name>A0A2S4N4V8_9FLAO</name>
<proteinExistence type="predicted"/>
<comment type="caution">
    <text evidence="1">The sequence shown here is derived from an EMBL/GenBank/DDBJ whole genome shotgun (WGS) entry which is preliminary data.</text>
</comment>
<protein>
    <submittedName>
        <fullName evidence="1">Uncharacterized protein</fullName>
    </submittedName>
</protein>
<dbReference type="Proteomes" id="UP000237056">
    <property type="component" value="Unassembled WGS sequence"/>
</dbReference>
<accession>A0A2S4N4V8</accession>
<dbReference type="AlphaFoldDB" id="A0A2S4N4V8"/>
<dbReference type="EMBL" id="PQNY01000027">
    <property type="protein sequence ID" value="POS00716.1"/>
    <property type="molecule type" value="Genomic_DNA"/>
</dbReference>
<gene>
    <name evidence="1" type="ORF">Q361_1273</name>
</gene>
<dbReference type="RefSeq" id="WP_103727060.1">
    <property type="nucleotide sequence ID" value="NZ_PQNY01000027.1"/>
</dbReference>
<organism evidence="1 2">
    <name type="scientific">Flavobacterium croceum DSM 17960</name>
    <dbReference type="NCBI Taxonomy" id="1121886"/>
    <lineage>
        <taxon>Bacteria</taxon>
        <taxon>Pseudomonadati</taxon>
        <taxon>Bacteroidota</taxon>
        <taxon>Flavobacteriia</taxon>
        <taxon>Flavobacteriales</taxon>
        <taxon>Flavobacteriaceae</taxon>
        <taxon>Flavobacterium</taxon>
    </lineage>
</organism>